<evidence type="ECO:0000256" key="1">
    <source>
        <dbReference type="SAM" id="MobiDB-lite"/>
    </source>
</evidence>
<feature type="non-terminal residue" evidence="2">
    <location>
        <position position="1"/>
    </location>
</feature>
<dbReference type="EMBL" id="MJEQ01004270">
    <property type="protein sequence ID" value="OIT21540.1"/>
    <property type="molecule type" value="Genomic_DNA"/>
</dbReference>
<organism evidence="2 3">
    <name type="scientific">Nicotiana attenuata</name>
    <name type="common">Coyote tobacco</name>
    <dbReference type="NCBI Taxonomy" id="49451"/>
    <lineage>
        <taxon>Eukaryota</taxon>
        <taxon>Viridiplantae</taxon>
        <taxon>Streptophyta</taxon>
        <taxon>Embryophyta</taxon>
        <taxon>Tracheophyta</taxon>
        <taxon>Spermatophyta</taxon>
        <taxon>Magnoliopsida</taxon>
        <taxon>eudicotyledons</taxon>
        <taxon>Gunneridae</taxon>
        <taxon>Pentapetalae</taxon>
        <taxon>asterids</taxon>
        <taxon>lamiids</taxon>
        <taxon>Solanales</taxon>
        <taxon>Solanaceae</taxon>
        <taxon>Nicotianoideae</taxon>
        <taxon>Nicotianeae</taxon>
        <taxon>Nicotiana</taxon>
    </lineage>
</organism>
<evidence type="ECO:0000313" key="2">
    <source>
        <dbReference type="EMBL" id="OIT21540.1"/>
    </source>
</evidence>
<feature type="compositionally biased region" description="Polar residues" evidence="1">
    <location>
        <begin position="105"/>
        <end position="132"/>
    </location>
</feature>
<dbReference type="Proteomes" id="UP000187609">
    <property type="component" value="Unassembled WGS sequence"/>
</dbReference>
<sequence>TNSLDGVVRFTEVSTTTVGKFSNDQNQASKGAKTTAVTAEARAQTTVTVDAGAQIVVTTDAGAQTARLEFAPRKAGQPKGVSPKSLTKVDGITKNTTMDGWKEVVQSSSRQGDNLLSSSSPKEPNNNTVSTSPKKKLSPLAPAFVPSSKAMISDHDRALLDALDSPTPHKVSYSDGSKTNAQVLEFSGSVCPQIGTEVSVEQSEIILIGT</sequence>
<feature type="region of interest" description="Disordered" evidence="1">
    <location>
        <begin position="70"/>
        <end position="140"/>
    </location>
</feature>
<protein>
    <submittedName>
        <fullName evidence="2">Uncharacterized protein</fullName>
    </submittedName>
</protein>
<dbReference type="AlphaFoldDB" id="A0A1J6JYL1"/>
<gene>
    <name evidence="2" type="ORF">A4A49_33999</name>
</gene>
<evidence type="ECO:0000313" key="3">
    <source>
        <dbReference type="Proteomes" id="UP000187609"/>
    </source>
</evidence>
<keyword evidence="3" id="KW-1185">Reference proteome</keyword>
<dbReference type="Gramene" id="OIT21540">
    <property type="protein sequence ID" value="OIT21540"/>
    <property type="gene ID" value="A4A49_33999"/>
</dbReference>
<accession>A0A1J6JYL1</accession>
<reference evidence="2" key="1">
    <citation type="submission" date="2016-11" db="EMBL/GenBank/DDBJ databases">
        <title>The genome of Nicotiana attenuata.</title>
        <authorList>
            <person name="Xu S."/>
            <person name="Brockmoeller T."/>
            <person name="Gaquerel E."/>
            <person name="Navarro A."/>
            <person name="Kuhl H."/>
            <person name="Gase K."/>
            <person name="Ling Z."/>
            <person name="Zhou W."/>
            <person name="Kreitzer C."/>
            <person name="Stanke M."/>
            <person name="Tang H."/>
            <person name="Lyons E."/>
            <person name="Pandey P."/>
            <person name="Pandey S.P."/>
            <person name="Timmermann B."/>
            <person name="Baldwin I.T."/>
        </authorList>
    </citation>
    <scope>NUCLEOTIDE SEQUENCE [LARGE SCALE GENOMIC DNA]</scope>
    <source>
        <strain evidence="2">UT</strain>
    </source>
</reference>
<proteinExistence type="predicted"/>
<comment type="caution">
    <text evidence="2">The sequence shown here is derived from an EMBL/GenBank/DDBJ whole genome shotgun (WGS) entry which is preliminary data.</text>
</comment>
<name>A0A1J6JYL1_NICAT</name>